<comment type="caution">
    <text evidence="5">The sequence shown here is derived from an EMBL/GenBank/DDBJ whole genome shotgun (WGS) entry which is preliminary data.</text>
</comment>
<proteinExistence type="predicted"/>
<organism evidence="5 6">
    <name type="scientific">Kipferlia bialata</name>
    <dbReference type="NCBI Taxonomy" id="797122"/>
    <lineage>
        <taxon>Eukaryota</taxon>
        <taxon>Metamonada</taxon>
        <taxon>Carpediemonas-like organisms</taxon>
        <taxon>Kipferlia</taxon>
    </lineage>
</organism>
<evidence type="ECO:0000256" key="1">
    <source>
        <dbReference type="ARBA" id="ARBA00023117"/>
    </source>
</evidence>
<dbReference type="InterPro" id="IPR036322">
    <property type="entry name" value="WD40_repeat_dom_sf"/>
</dbReference>
<dbReference type="EMBL" id="BDIP01002513">
    <property type="protein sequence ID" value="GIQ86403.1"/>
    <property type="molecule type" value="Genomic_DNA"/>
</dbReference>
<evidence type="ECO:0000259" key="4">
    <source>
        <dbReference type="PROSITE" id="PS50014"/>
    </source>
</evidence>
<evidence type="ECO:0000313" key="5">
    <source>
        <dbReference type="EMBL" id="GIQ86403.1"/>
    </source>
</evidence>
<evidence type="ECO:0000313" key="6">
    <source>
        <dbReference type="Proteomes" id="UP000265618"/>
    </source>
</evidence>
<dbReference type="PROSITE" id="PS50082">
    <property type="entry name" value="WD_REPEATS_2"/>
    <property type="match status" value="1"/>
</dbReference>
<evidence type="ECO:0000256" key="2">
    <source>
        <dbReference type="PROSITE-ProRule" id="PRU00035"/>
    </source>
</evidence>
<gene>
    <name evidence="5" type="ORF">KIPB_008253</name>
</gene>
<dbReference type="InterPro" id="IPR036427">
    <property type="entry name" value="Bromodomain-like_sf"/>
</dbReference>
<feature type="repeat" description="WD" evidence="3">
    <location>
        <begin position="170"/>
        <end position="204"/>
    </location>
</feature>
<dbReference type="InterPro" id="IPR015943">
    <property type="entry name" value="WD40/YVTN_repeat-like_dom_sf"/>
</dbReference>
<evidence type="ECO:0000256" key="3">
    <source>
        <dbReference type="PROSITE-ProRule" id="PRU00221"/>
    </source>
</evidence>
<dbReference type="Pfam" id="PF00439">
    <property type="entry name" value="Bromodomain"/>
    <property type="match status" value="1"/>
</dbReference>
<dbReference type="Gene3D" id="2.130.10.10">
    <property type="entry name" value="YVTN repeat-like/Quinoprotein amine dehydrogenase"/>
    <property type="match status" value="1"/>
</dbReference>
<dbReference type="PANTHER" id="PTHR45903">
    <property type="entry name" value="GLUTAMATE-RICH WD REPEAT-CONTAINING PROTEIN 1"/>
    <property type="match status" value="1"/>
</dbReference>
<dbReference type="PROSITE" id="PS50014">
    <property type="entry name" value="BROMODOMAIN_2"/>
    <property type="match status" value="1"/>
</dbReference>
<keyword evidence="6" id="KW-1185">Reference proteome</keyword>
<dbReference type="Pfam" id="PF00400">
    <property type="entry name" value="WD40"/>
    <property type="match status" value="2"/>
</dbReference>
<dbReference type="Proteomes" id="UP000265618">
    <property type="component" value="Unassembled WGS sequence"/>
</dbReference>
<dbReference type="CDD" id="cd04369">
    <property type="entry name" value="Bromodomain"/>
    <property type="match status" value="1"/>
</dbReference>
<dbReference type="AlphaFoldDB" id="A0A9K3CZQ6"/>
<dbReference type="InterPro" id="IPR001680">
    <property type="entry name" value="WD40_rpt"/>
</dbReference>
<feature type="domain" description="Bromo" evidence="4">
    <location>
        <begin position="13"/>
        <end position="83"/>
    </location>
</feature>
<dbReference type="Gene3D" id="1.20.920.10">
    <property type="entry name" value="Bromodomain-like"/>
    <property type="match status" value="1"/>
</dbReference>
<feature type="non-terminal residue" evidence="5">
    <location>
        <position position="1"/>
    </location>
</feature>
<keyword evidence="3" id="KW-0853">WD repeat</keyword>
<dbReference type="InterPro" id="IPR051972">
    <property type="entry name" value="Glutamate-rich_WD_repeat"/>
</dbReference>
<sequence length="315" mass="35077">VCQCALYSVTAEFGMTYAAPFRALLPRDEFADFYSKISDPISLDCIMRRVKDRYYRTRAMFLADVNILYSNALSYSGEDTRLDAGWGMAWGHTRANMIAVGANNGQIMSLSVDENGGGKLHTVGALPNRAPVEDIAFMHQGNKLCAVGGEGTNATIFDCRERDAPVLSWRTGHVGDCNCVDIDSQDRHILTGGDGGNVHLWDIRMLKEGARPLKSYEYHKSSIPCVKFDPLNDNQFGVVCSGGYVSIWNTDVKRETEEQPEDLMFLHCNLDEPQQMEWHPALEGLFFVSHQGGIDVVRPFNLTSSAESAMEQFKL</sequence>
<dbReference type="GO" id="GO:0005730">
    <property type="term" value="C:nucleolus"/>
    <property type="evidence" value="ECO:0007669"/>
    <property type="project" value="TreeGrafter"/>
</dbReference>
<reference evidence="5 6" key="1">
    <citation type="journal article" date="2018" name="PLoS ONE">
        <title>The draft genome of Kipferlia bialata reveals reductive genome evolution in fornicate parasites.</title>
        <authorList>
            <person name="Tanifuji G."/>
            <person name="Takabayashi S."/>
            <person name="Kume K."/>
            <person name="Takagi M."/>
            <person name="Nakayama T."/>
            <person name="Kamikawa R."/>
            <person name="Inagaki Y."/>
            <person name="Hashimoto T."/>
        </authorList>
    </citation>
    <scope>NUCLEOTIDE SEQUENCE [LARGE SCALE GENOMIC DNA]</scope>
    <source>
        <strain evidence="5">NY0173</strain>
    </source>
</reference>
<dbReference type="SUPFAM" id="SSF50978">
    <property type="entry name" value="WD40 repeat-like"/>
    <property type="match status" value="1"/>
</dbReference>
<dbReference type="PRINTS" id="PR00503">
    <property type="entry name" value="BROMODOMAIN"/>
</dbReference>
<name>A0A9K3CZQ6_9EUKA</name>
<dbReference type="SUPFAM" id="SSF47370">
    <property type="entry name" value="Bromodomain"/>
    <property type="match status" value="1"/>
</dbReference>
<dbReference type="PANTHER" id="PTHR45903:SF1">
    <property type="entry name" value="GLUTAMATE-RICH WD REPEAT-CONTAINING PROTEIN 1"/>
    <property type="match status" value="1"/>
</dbReference>
<dbReference type="OrthoDB" id="2161379at2759"/>
<keyword evidence="1 2" id="KW-0103">Bromodomain</keyword>
<dbReference type="SMART" id="SM00320">
    <property type="entry name" value="WD40"/>
    <property type="match status" value="3"/>
</dbReference>
<accession>A0A9K3CZQ6</accession>
<dbReference type="InterPro" id="IPR001487">
    <property type="entry name" value="Bromodomain"/>
</dbReference>
<dbReference type="GO" id="GO:0042254">
    <property type="term" value="P:ribosome biogenesis"/>
    <property type="evidence" value="ECO:0007669"/>
    <property type="project" value="TreeGrafter"/>
</dbReference>
<protein>
    <recommendedName>
        <fullName evidence="4">Bromo domain-containing protein</fullName>
    </recommendedName>
</protein>